<accession>A0A0K0DK45</accession>
<proteinExistence type="predicted"/>
<protein>
    <submittedName>
        <fullName evidence="2">Endo/exonuclease/phosphatase domain-containing protein</fullName>
    </submittedName>
</protein>
<organism evidence="1 2">
    <name type="scientific">Angiostrongylus cantonensis</name>
    <name type="common">Rat lungworm</name>
    <dbReference type="NCBI Taxonomy" id="6313"/>
    <lineage>
        <taxon>Eukaryota</taxon>
        <taxon>Metazoa</taxon>
        <taxon>Ecdysozoa</taxon>
        <taxon>Nematoda</taxon>
        <taxon>Chromadorea</taxon>
        <taxon>Rhabditida</taxon>
        <taxon>Rhabditina</taxon>
        <taxon>Rhabditomorpha</taxon>
        <taxon>Strongyloidea</taxon>
        <taxon>Metastrongylidae</taxon>
        <taxon>Angiostrongylus</taxon>
    </lineage>
</organism>
<dbReference type="Gene3D" id="3.60.10.10">
    <property type="entry name" value="Endonuclease/exonuclease/phosphatase"/>
    <property type="match status" value="1"/>
</dbReference>
<evidence type="ECO:0000313" key="1">
    <source>
        <dbReference type="Proteomes" id="UP000035642"/>
    </source>
</evidence>
<reference evidence="1" key="1">
    <citation type="submission" date="2012-09" db="EMBL/GenBank/DDBJ databases">
        <authorList>
            <person name="Martin A.A."/>
        </authorList>
    </citation>
    <scope>NUCLEOTIDE SEQUENCE</scope>
</reference>
<evidence type="ECO:0000313" key="2">
    <source>
        <dbReference type="WBParaSite" id="ACAC_0001185201-mRNA-1"/>
    </source>
</evidence>
<dbReference type="Proteomes" id="UP000035642">
    <property type="component" value="Unassembled WGS sequence"/>
</dbReference>
<sequence>MLGCPNRERLRRRSVAAKCLRLEGCGSIPALTVFLVYSPTSNYGEEEDEKFYMDLEKFYREDHTFFKVIIGDFNAKIGPRRTSEEHHIGTHESEWNEQRERLPEFTMTNKIIHGNS</sequence>
<reference evidence="2" key="2">
    <citation type="submission" date="2017-02" db="UniProtKB">
        <authorList>
            <consortium name="WormBaseParasite"/>
        </authorList>
    </citation>
    <scope>IDENTIFICATION</scope>
</reference>
<dbReference type="WBParaSite" id="ACAC_0001185201-mRNA-1">
    <property type="protein sequence ID" value="ACAC_0001185201-mRNA-1"/>
    <property type="gene ID" value="ACAC_0001185201"/>
</dbReference>
<dbReference type="AlphaFoldDB" id="A0A0K0DK45"/>
<dbReference type="InterPro" id="IPR036691">
    <property type="entry name" value="Endo/exonu/phosph_ase_sf"/>
</dbReference>
<name>A0A0K0DK45_ANGCA</name>
<keyword evidence="1" id="KW-1185">Reference proteome</keyword>